<proteinExistence type="predicted"/>
<accession>A0ABW0SMW9</accession>
<dbReference type="RefSeq" id="WP_386754736.1">
    <property type="nucleotide sequence ID" value="NZ_JBHSNM010000002.1"/>
</dbReference>
<name>A0ABW0SMW9_9GAMM</name>
<gene>
    <name evidence="1" type="ORF">ACFPN1_09905</name>
</gene>
<sequence>MPAFADGEVVSYIEPKNATNPAPTMRLDSFQRFEAAPIAMDPPYAGQKPNEIAKESIQANLDLRLQPVLADWNAKPVEGEARALKIEPTIRHVRFITGGKRFFAGGLAGGSAVLMTVKLSDASTGEVIAEPEFYQHANKMGAAWSFGATDKAMLIRVAAMVVNYLKANYSASVGGSTTDAGEVEF</sequence>
<evidence type="ECO:0000313" key="1">
    <source>
        <dbReference type="EMBL" id="MFC5570370.1"/>
    </source>
</evidence>
<reference evidence="2" key="1">
    <citation type="journal article" date="2019" name="Int. J. Syst. Evol. Microbiol.">
        <title>The Global Catalogue of Microorganisms (GCM) 10K type strain sequencing project: providing services to taxonomists for standard genome sequencing and annotation.</title>
        <authorList>
            <consortium name="The Broad Institute Genomics Platform"/>
            <consortium name="The Broad Institute Genome Sequencing Center for Infectious Disease"/>
            <person name="Wu L."/>
            <person name="Ma J."/>
        </authorList>
    </citation>
    <scope>NUCLEOTIDE SEQUENCE [LARGE SCALE GENOMIC DNA]</scope>
    <source>
        <strain evidence="2">KACC 11407</strain>
    </source>
</reference>
<comment type="caution">
    <text evidence="1">The sequence shown here is derived from an EMBL/GenBank/DDBJ whole genome shotgun (WGS) entry which is preliminary data.</text>
</comment>
<evidence type="ECO:0000313" key="2">
    <source>
        <dbReference type="Proteomes" id="UP001596036"/>
    </source>
</evidence>
<evidence type="ECO:0008006" key="3">
    <source>
        <dbReference type="Google" id="ProtNLM"/>
    </source>
</evidence>
<keyword evidence="2" id="KW-1185">Reference proteome</keyword>
<organism evidence="1 2">
    <name type="scientific">Lysobacter yangpyeongensis</name>
    <dbReference type="NCBI Taxonomy" id="346182"/>
    <lineage>
        <taxon>Bacteria</taxon>
        <taxon>Pseudomonadati</taxon>
        <taxon>Pseudomonadota</taxon>
        <taxon>Gammaproteobacteria</taxon>
        <taxon>Lysobacterales</taxon>
        <taxon>Lysobacteraceae</taxon>
        <taxon>Lysobacter</taxon>
    </lineage>
</organism>
<protein>
    <recommendedName>
        <fullName evidence="3">DUF4410 domain-containing protein</fullName>
    </recommendedName>
</protein>
<dbReference type="Proteomes" id="UP001596036">
    <property type="component" value="Unassembled WGS sequence"/>
</dbReference>
<dbReference type="EMBL" id="JBHSNM010000002">
    <property type="protein sequence ID" value="MFC5570370.1"/>
    <property type="molecule type" value="Genomic_DNA"/>
</dbReference>